<sequence>MMYSGNGARLFMEEKSCGHFRHERPPFMAPQIDDGLILEGFSWLHLISSKQARTNYRA</sequence>
<name>A0A6S4TER6_AERCA</name>
<proteinExistence type="predicted"/>
<protein>
    <submittedName>
        <fullName evidence="1">Uncharacterized protein</fullName>
    </submittedName>
</protein>
<dbReference type="Proteomes" id="UP000515756">
    <property type="component" value="Chromosome"/>
</dbReference>
<evidence type="ECO:0000313" key="2">
    <source>
        <dbReference type="Proteomes" id="UP000515756"/>
    </source>
</evidence>
<organism evidence="1 2">
    <name type="scientific">Aeromonas caviae</name>
    <name type="common">Aeromonas punctata</name>
    <dbReference type="NCBI Taxonomy" id="648"/>
    <lineage>
        <taxon>Bacteria</taxon>
        <taxon>Pseudomonadati</taxon>
        <taxon>Pseudomonadota</taxon>
        <taxon>Gammaproteobacteria</taxon>
        <taxon>Aeromonadales</taxon>
        <taxon>Aeromonadaceae</taxon>
        <taxon>Aeromonas</taxon>
    </lineage>
</organism>
<dbReference type="AlphaFoldDB" id="A0A6S4TER6"/>
<accession>A0A6S4TER6</accession>
<evidence type="ECO:0000313" key="1">
    <source>
        <dbReference type="EMBL" id="BBQ31922.1"/>
    </source>
</evidence>
<reference evidence="1 2" key="1">
    <citation type="submission" date="2019-12" db="EMBL/GenBank/DDBJ databases">
        <title>complete genome sequences of Aeromonas caviae str. WP2-W18-ESBL-01 isolated from wastewater treatment plant effluent.</title>
        <authorList>
            <person name="Sekizuka T."/>
            <person name="Itokawa K."/>
            <person name="Yatsu K."/>
            <person name="Inamine Y."/>
            <person name="Kuroda M."/>
        </authorList>
    </citation>
    <scope>NUCLEOTIDE SEQUENCE [LARGE SCALE GENOMIC DNA]</scope>
    <source>
        <strain evidence="1 2">WP2-W18-ESBL-01</strain>
    </source>
</reference>
<dbReference type="EMBL" id="AP021927">
    <property type="protein sequence ID" value="BBQ31922.1"/>
    <property type="molecule type" value="Genomic_DNA"/>
</dbReference>
<gene>
    <name evidence="1" type="ORF">WP2W18E01_35040</name>
</gene>